<gene>
    <name evidence="7" type="ORF">DCAF_LOCUS6147</name>
</gene>
<dbReference type="InterPro" id="IPR013216">
    <property type="entry name" value="Methyltransf_11"/>
</dbReference>
<feature type="region of interest" description="Disordered" evidence="5">
    <location>
        <begin position="703"/>
        <end position="726"/>
    </location>
</feature>
<evidence type="ECO:0000259" key="6">
    <source>
        <dbReference type="Pfam" id="PF08241"/>
    </source>
</evidence>
<protein>
    <recommendedName>
        <fullName evidence="6">Methyltransferase type 11 domain-containing protein</fullName>
    </recommendedName>
</protein>
<dbReference type="PANTHER" id="PTHR12176:SF78">
    <property type="entry name" value="EEF1A LYSINE AND N-TERMINAL METHYLTRANSFERASE"/>
    <property type="match status" value="1"/>
</dbReference>
<evidence type="ECO:0000313" key="8">
    <source>
        <dbReference type="Proteomes" id="UP001314170"/>
    </source>
</evidence>
<evidence type="ECO:0000256" key="1">
    <source>
        <dbReference type="ARBA" id="ARBA00008361"/>
    </source>
</evidence>
<feature type="compositionally biased region" description="Basic residues" evidence="5">
    <location>
        <begin position="568"/>
        <end position="579"/>
    </location>
</feature>
<dbReference type="CDD" id="cd02440">
    <property type="entry name" value="AdoMet_MTases"/>
    <property type="match status" value="1"/>
</dbReference>
<dbReference type="EMBL" id="CAWUPB010000893">
    <property type="protein sequence ID" value="CAK7328424.1"/>
    <property type="molecule type" value="Genomic_DNA"/>
</dbReference>
<evidence type="ECO:0000256" key="3">
    <source>
        <dbReference type="ARBA" id="ARBA00022679"/>
    </source>
</evidence>
<organism evidence="7 8">
    <name type="scientific">Dovyalis caffra</name>
    <dbReference type="NCBI Taxonomy" id="77055"/>
    <lineage>
        <taxon>Eukaryota</taxon>
        <taxon>Viridiplantae</taxon>
        <taxon>Streptophyta</taxon>
        <taxon>Embryophyta</taxon>
        <taxon>Tracheophyta</taxon>
        <taxon>Spermatophyta</taxon>
        <taxon>Magnoliopsida</taxon>
        <taxon>eudicotyledons</taxon>
        <taxon>Gunneridae</taxon>
        <taxon>Pentapetalae</taxon>
        <taxon>rosids</taxon>
        <taxon>fabids</taxon>
        <taxon>Malpighiales</taxon>
        <taxon>Salicaceae</taxon>
        <taxon>Flacourtieae</taxon>
        <taxon>Dovyalis</taxon>
    </lineage>
</organism>
<feature type="region of interest" description="Disordered" evidence="5">
    <location>
        <begin position="1"/>
        <end position="21"/>
    </location>
</feature>
<evidence type="ECO:0000313" key="7">
    <source>
        <dbReference type="EMBL" id="CAK7328424.1"/>
    </source>
</evidence>
<dbReference type="PANTHER" id="PTHR12176">
    <property type="entry name" value="SAM-DEPENDENT METHYLTRANSFERASE SUPERFAMILY PROTEIN"/>
    <property type="match status" value="1"/>
</dbReference>
<dbReference type="InterPro" id="IPR051419">
    <property type="entry name" value="Lys/N-term_MeTrsfase_sf"/>
</dbReference>
<dbReference type="AlphaFoldDB" id="A0AAV1R6I8"/>
<dbReference type="Proteomes" id="UP001314170">
    <property type="component" value="Unassembled WGS sequence"/>
</dbReference>
<feature type="domain" description="Methyltransferase type 11" evidence="6">
    <location>
        <begin position="85"/>
        <end position="186"/>
    </location>
</feature>
<name>A0AAV1R6I8_9ROSI</name>
<dbReference type="GO" id="GO:0008757">
    <property type="term" value="F:S-adenosylmethionine-dependent methyltransferase activity"/>
    <property type="evidence" value="ECO:0007669"/>
    <property type="project" value="InterPro"/>
</dbReference>
<keyword evidence="2" id="KW-0489">Methyltransferase</keyword>
<dbReference type="InterPro" id="IPR029063">
    <property type="entry name" value="SAM-dependent_MTases_sf"/>
</dbReference>
<accession>A0AAV1R6I8</accession>
<dbReference type="GO" id="GO:0032259">
    <property type="term" value="P:methylation"/>
    <property type="evidence" value="ECO:0007669"/>
    <property type="project" value="UniProtKB-KW"/>
</dbReference>
<keyword evidence="8" id="KW-1185">Reference proteome</keyword>
<dbReference type="Gene3D" id="3.40.50.150">
    <property type="entry name" value="Vaccinia Virus protein VP39"/>
    <property type="match status" value="2"/>
</dbReference>
<keyword evidence="3" id="KW-0808">Transferase</keyword>
<evidence type="ECO:0000256" key="4">
    <source>
        <dbReference type="ARBA" id="ARBA00023268"/>
    </source>
</evidence>
<sequence length="898" mass="99608">MGKKPKPQVMGKKDKQASKASTEELLTTLGDFTSKENWDKFFTIRGTDDSFEWYAEWTELHRPLLSLLAGNDENSSSPALQILVPGCGNSKLSENLYDAGFKEITNIDFSKVVISDMLRRNVRDRPGMRWRVMDMTQMQLAEESFDVVLDKGGLDALMEPELGPKLGNQYLSEVKRVLKFEGKFICLTLAESHVLALLFSKFRFGWKISVQAMPQKLSSKPALRTFMVVAEKENSSALHSIMALYDHSSLDCIGNQAFGLHEALENENQIRKAYSGGSDILYSLEDLQIGAKGDLSKLSLGRRFQVTLGGNCDSNFSYKAVVLDAKESSGQFTYNCGVFIVPKTRAHEWLFSSEEGQWLVVESSKAARLIMIIMDSSHTNASMEDIQEDLSPLVKQLAPGKDDNSAQIPFMMAGDGIKERKTVHKVHNSLVLLFHFLCGHDDGICSRKRGGRAVSAYLEKRSFYYGMVLGSSRRRGGRAGGGGMPIGLEREKRSLERTGVVTSSLTGSIIVEDVVYENVADDVSRPFPSSDLVFRRLVFQRAEGLVQSEALLTRDESSHKIVEEKKKTSSSKSKKKGSQKRNDASSKQLKVYHDYMASSYHMGIISGFMLMSSYLESVESAGKTVNAVVIGLGAGLLPMFLHGCMPFLHIEVVELDAVVLSLARDYFGFAEDECLKVHIADGIRFIREVKNFAAADGVPAIHGNEDASGSTRPSPNESCTVSYTEGRGRPSVDILIIDVDSSDSSSGMTCPAADFVEESFLLTVKDTLSEQGLFIVNLVSRSPAVKDMIISRMKADRSRVEKNSFSQPYLGKLVYNSIINLLLSESYLAIHLQVFNHLFSLQLEEDVNMVLFGLCSEVCTTEDCFPEAACQFDKLLKFKHPEIGQNIIDSTKKIRCLK</sequence>
<comment type="similarity">
    <text evidence="1">Belongs to the methyltransferase superfamily.</text>
</comment>
<comment type="caution">
    <text evidence="7">The sequence shown here is derived from an EMBL/GenBank/DDBJ whole genome shotgun (WGS) entry which is preliminary data.</text>
</comment>
<dbReference type="Pfam" id="PF08241">
    <property type="entry name" value="Methyltransf_11"/>
    <property type="match status" value="1"/>
</dbReference>
<feature type="region of interest" description="Disordered" evidence="5">
    <location>
        <begin position="557"/>
        <end position="586"/>
    </location>
</feature>
<dbReference type="SUPFAM" id="SSF53335">
    <property type="entry name" value="S-adenosyl-L-methionine-dependent methyltransferases"/>
    <property type="match status" value="2"/>
</dbReference>
<evidence type="ECO:0000256" key="2">
    <source>
        <dbReference type="ARBA" id="ARBA00022603"/>
    </source>
</evidence>
<keyword evidence="4" id="KW-0511">Multifunctional enzyme</keyword>
<proteinExistence type="inferred from homology"/>
<reference evidence="7 8" key="1">
    <citation type="submission" date="2024-01" db="EMBL/GenBank/DDBJ databases">
        <authorList>
            <person name="Waweru B."/>
        </authorList>
    </citation>
    <scope>NUCLEOTIDE SEQUENCE [LARGE SCALE GENOMIC DNA]</scope>
</reference>
<dbReference type="FunFam" id="3.40.50.150:FF:000211">
    <property type="entry name" value="Methyltransferase-like protein 13"/>
    <property type="match status" value="1"/>
</dbReference>
<feature type="compositionally biased region" description="Basic and acidic residues" evidence="5">
    <location>
        <begin position="557"/>
        <end position="567"/>
    </location>
</feature>
<evidence type="ECO:0000256" key="5">
    <source>
        <dbReference type="SAM" id="MobiDB-lite"/>
    </source>
</evidence>
<dbReference type="FunFam" id="3.40.50.150:FF:000256">
    <property type="entry name" value="S-adenosyl-L-methionine-dependent methyltransferase superfamily protein"/>
    <property type="match status" value="1"/>
</dbReference>
<feature type="compositionally biased region" description="Polar residues" evidence="5">
    <location>
        <begin position="707"/>
        <end position="723"/>
    </location>
</feature>